<organism evidence="3 4">
    <name type="scientific">Gibbsiella quercinecans</name>
    <dbReference type="NCBI Taxonomy" id="929813"/>
    <lineage>
        <taxon>Bacteria</taxon>
        <taxon>Pseudomonadati</taxon>
        <taxon>Pseudomonadota</taxon>
        <taxon>Gammaproteobacteria</taxon>
        <taxon>Enterobacterales</taxon>
        <taxon>Yersiniaceae</taxon>
        <taxon>Gibbsiella</taxon>
    </lineage>
</organism>
<dbReference type="RefSeq" id="WP_095847003.1">
    <property type="nucleotide sequence ID" value="NZ_CP014136.1"/>
</dbReference>
<reference evidence="3 4" key="1">
    <citation type="submission" date="2016-01" db="EMBL/GenBank/DDBJ databases">
        <authorList>
            <person name="Oliw E.H."/>
        </authorList>
    </citation>
    <scope>NUCLEOTIDE SEQUENCE [LARGE SCALE GENOMIC DNA]</scope>
    <source>
        <strain evidence="3 4">FRB97</strain>
    </source>
</reference>
<comment type="subcellular location">
    <subcellularLocation>
        <location evidence="2">Cytoplasm</location>
    </subcellularLocation>
</comment>
<proteinExistence type="inferred from homology"/>
<dbReference type="Proteomes" id="UP000217182">
    <property type="component" value="Chromosome"/>
</dbReference>
<keyword evidence="2" id="KW-0963">Cytoplasm</keyword>
<dbReference type="AlphaFoldDB" id="A0A250B2D6"/>
<gene>
    <name evidence="3" type="ORF">AWC35_14280</name>
</gene>
<dbReference type="GO" id="GO:0009404">
    <property type="term" value="P:toxin metabolic process"/>
    <property type="evidence" value="ECO:0007669"/>
    <property type="project" value="UniProtKB-UniRule"/>
</dbReference>
<evidence type="ECO:0000313" key="4">
    <source>
        <dbReference type="Proteomes" id="UP000217182"/>
    </source>
</evidence>
<comment type="function">
    <text evidence="2">Involved in fatty acylation of protoxin at internal lysine residues, thereby converting it to the active toxin.</text>
</comment>
<sequence>MTMYIRETTGNQHDYTVYEQIGFAVSCMLNNRNYSLYPMLSIQFWTEYAIQHRQIKFLFDTRGQPLAYVTWAYLGTDTEERLLHDPEFRLHPSEWNEGGKTWILDFCCKPGFGRKAIERFIQIIPWGEGDIYWLNRRKKVIRYRPVQRKNVL</sequence>
<dbReference type="EC" id="2.3.1.-" evidence="2"/>
<dbReference type="InterPro" id="IPR003996">
    <property type="entry name" value="RTX_toxin-activating_protC_bac"/>
</dbReference>
<dbReference type="GO" id="GO:0016746">
    <property type="term" value="F:acyltransferase activity"/>
    <property type="evidence" value="ECO:0007669"/>
    <property type="project" value="UniProtKB-UniRule"/>
</dbReference>
<keyword evidence="2" id="KW-0012">Acyltransferase</keyword>
<evidence type="ECO:0000313" key="3">
    <source>
        <dbReference type="EMBL" id="ATA20413.1"/>
    </source>
</evidence>
<name>A0A250B2D6_9GAMM</name>
<dbReference type="OrthoDB" id="5871869at2"/>
<dbReference type="KEGG" id="gqu:AWC35_14280"/>
<evidence type="ECO:0000256" key="2">
    <source>
        <dbReference type="RuleBase" id="RU368102"/>
    </source>
</evidence>
<dbReference type="Pfam" id="PF02794">
    <property type="entry name" value="HlyC"/>
    <property type="match status" value="1"/>
</dbReference>
<keyword evidence="4" id="KW-1185">Reference proteome</keyword>
<dbReference type="GO" id="GO:0031640">
    <property type="term" value="P:killing of cells of another organism"/>
    <property type="evidence" value="ECO:0007669"/>
    <property type="project" value="UniProtKB-KW"/>
</dbReference>
<keyword evidence="2" id="KW-0204">Cytolysis</keyword>
<keyword evidence="2" id="KW-0808">Transferase</keyword>
<evidence type="ECO:0000256" key="1">
    <source>
        <dbReference type="ARBA" id="ARBA00005686"/>
    </source>
</evidence>
<dbReference type="EMBL" id="CP014136">
    <property type="protein sequence ID" value="ATA20413.1"/>
    <property type="molecule type" value="Genomic_DNA"/>
</dbReference>
<dbReference type="GO" id="GO:0005737">
    <property type="term" value="C:cytoplasm"/>
    <property type="evidence" value="ECO:0007669"/>
    <property type="project" value="UniProtKB-SubCell"/>
</dbReference>
<protein>
    <recommendedName>
        <fullName evidence="2">RTX toxin-activating lysine-acyltransferase</fullName>
        <ecNumber evidence="2">2.3.1.-</ecNumber>
    </recommendedName>
</protein>
<comment type="similarity">
    <text evidence="1 2">Belongs to the RTX toxin acyltransferase family.</text>
</comment>
<accession>A0A250B2D6</accession>